<comment type="caution">
    <text evidence="1">The sequence shown here is derived from an EMBL/GenBank/DDBJ whole genome shotgun (WGS) entry which is preliminary data.</text>
</comment>
<accession>A0A556ACQ0</accession>
<dbReference type="RefSeq" id="WP_143950578.1">
    <property type="nucleotide sequence ID" value="NZ_BAABMB010000003.1"/>
</dbReference>
<proteinExistence type="predicted"/>
<sequence>MAVIVIALIVAIALGAFFWHKDEPRREQALQTSLDAMQGFNPSLTLFGADGGTGIALDPGSREIGLLRPGRSAQRIPAAQVLAAELYRDGEPLAAVQRPGADARVSELKKKLSPPVVHRAEGEITRWQEVRRVELRLILDADTAPAYDVRILDREVRETDAVYGEAVSAGKHWLAQLGGLMQ</sequence>
<dbReference type="Proteomes" id="UP000318405">
    <property type="component" value="Unassembled WGS sequence"/>
</dbReference>
<evidence type="ECO:0000313" key="2">
    <source>
        <dbReference type="Proteomes" id="UP000318405"/>
    </source>
</evidence>
<dbReference type="EMBL" id="VLTJ01000039">
    <property type="protein sequence ID" value="TSH90661.1"/>
    <property type="molecule type" value="Genomic_DNA"/>
</dbReference>
<evidence type="ECO:0000313" key="1">
    <source>
        <dbReference type="EMBL" id="TSH90661.1"/>
    </source>
</evidence>
<protein>
    <submittedName>
        <fullName evidence="1">Uncharacterized protein</fullName>
    </submittedName>
</protein>
<organism evidence="1 2">
    <name type="scientific">Verticiella sediminum</name>
    <dbReference type="NCBI Taxonomy" id="1247510"/>
    <lineage>
        <taxon>Bacteria</taxon>
        <taxon>Pseudomonadati</taxon>
        <taxon>Pseudomonadota</taxon>
        <taxon>Betaproteobacteria</taxon>
        <taxon>Burkholderiales</taxon>
        <taxon>Alcaligenaceae</taxon>
        <taxon>Verticiella</taxon>
    </lineage>
</organism>
<name>A0A556ACQ0_9BURK</name>
<reference evidence="1 2" key="1">
    <citation type="submission" date="2019-07" db="EMBL/GenBank/DDBJ databases">
        <title>Qingshengfaniella alkalisoli gen. nov., sp. nov., isolated from saline soil.</title>
        <authorList>
            <person name="Xu L."/>
            <person name="Huang X.-X."/>
            <person name="Sun J.-Q."/>
        </authorList>
    </citation>
    <scope>NUCLEOTIDE SEQUENCE [LARGE SCALE GENOMIC DNA]</scope>
    <source>
        <strain evidence="1 2">DSM 27279</strain>
    </source>
</reference>
<gene>
    <name evidence="1" type="ORF">FOZ76_22955</name>
</gene>
<dbReference type="AlphaFoldDB" id="A0A556ACQ0"/>
<keyword evidence="2" id="KW-1185">Reference proteome</keyword>